<keyword evidence="3" id="KW-1185">Reference proteome</keyword>
<organism evidence="1 3">
    <name type="scientific">Trichuris suis</name>
    <name type="common">pig whipworm</name>
    <dbReference type="NCBI Taxonomy" id="68888"/>
    <lineage>
        <taxon>Eukaryota</taxon>
        <taxon>Metazoa</taxon>
        <taxon>Ecdysozoa</taxon>
        <taxon>Nematoda</taxon>
        <taxon>Enoplea</taxon>
        <taxon>Dorylaimia</taxon>
        <taxon>Trichinellida</taxon>
        <taxon>Trichuridae</taxon>
        <taxon>Trichuris</taxon>
    </lineage>
</organism>
<dbReference type="EMBL" id="KL367477">
    <property type="protein sequence ID" value="KFD72482.1"/>
    <property type="molecule type" value="Genomic_DNA"/>
</dbReference>
<gene>
    <name evidence="1" type="ORF">M513_04082</name>
    <name evidence="2" type="ORF">M514_04082</name>
</gene>
<name>A0A085MD68_9BILA</name>
<dbReference type="EMBL" id="KL363202">
    <property type="protein sequence ID" value="KFD55164.1"/>
    <property type="molecule type" value="Genomic_DNA"/>
</dbReference>
<dbReference type="Proteomes" id="UP000030758">
    <property type="component" value="Unassembled WGS sequence"/>
</dbReference>
<reference evidence="1 3" key="1">
    <citation type="journal article" date="2014" name="Nat. Genet.">
        <title>Genome and transcriptome of the porcine whipworm Trichuris suis.</title>
        <authorList>
            <person name="Jex A.R."/>
            <person name="Nejsum P."/>
            <person name="Schwarz E.M."/>
            <person name="Hu L."/>
            <person name="Young N.D."/>
            <person name="Hall R.S."/>
            <person name="Korhonen P.K."/>
            <person name="Liao S."/>
            <person name="Thamsborg S."/>
            <person name="Xia J."/>
            <person name="Xu P."/>
            <person name="Wang S."/>
            <person name="Scheerlinck J.P."/>
            <person name="Hofmann A."/>
            <person name="Sternberg P.W."/>
            <person name="Wang J."/>
            <person name="Gasser R.B."/>
        </authorList>
    </citation>
    <scope>NUCLEOTIDE SEQUENCE [LARGE SCALE GENOMIC DNA]</scope>
    <source>
        <strain evidence="2">DCEP-RM93F</strain>
        <strain evidence="1">DCEP-RM93M</strain>
    </source>
</reference>
<evidence type="ECO:0000313" key="3">
    <source>
        <dbReference type="Proteomes" id="UP000030764"/>
    </source>
</evidence>
<feature type="non-terminal residue" evidence="1">
    <location>
        <position position="137"/>
    </location>
</feature>
<protein>
    <submittedName>
        <fullName evidence="1">Uncharacterized protein</fullName>
    </submittedName>
</protein>
<dbReference type="Proteomes" id="UP000030764">
    <property type="component" value="Unassembled WGS sequence"/>
</dbReference>
<feature type="non-terminal residue" evidence="1">
    <location>
        <position position="1"/>
    </location>
</feature>
<proteinExistence type="predicted"/>
<evidence type="ECO:0000313" key="2">
    <source>
        <dbReference type="EMBL" id="KFD72482.1"/>
    </source>
</evidence>
<dbReference type="AlphaFoldDB" id="A0A085MD68"/>
<evidence type="ECO:0000313" key="1">
    <source>
        <dbReference type="EMBL" id="KFD55164.1"/>
    </source>
</evidence>
<sequence>LTSVNAKSLKVQEGIELSNLADSFEGADVFGSVESDFISLSTHSGNSVVSFVNLLWDSVISYCCSRSSSNCRRRRLFENASLAEAKPTNCKTNVHDLHLHRNKHLETLYGHSVSSLHKFVLSLPNGALNKAATLIHI</sequence>
<accession>A0A085MD68</accession>